<dbReference type="InterPro" id="IPR040339">
    <property type="entry name" value="At1g16860-like"/>
</dbReference>
<dbReference type="RefSeq" id="XP_010919348.1">
    <property type="nucleotide sequence ID" value="XM_010921046.3"/>
</dbReference>
<keyword evidence="1" id="KW-0472">Membrane</keyword>
<evidence type="ECO:0000313" key="4">
    <source>
        <dbReference type="RefSeq" id="XP_010919349.1"/>
    </source>
</evidence>
<feature type="transmembrane region" description="Helical" evidence="1">
    <location>
        <begin position="46"/>
        <end position="65"/>
    </location>
</feature>
<dbReference type="AlphaFoldDB" id="A0A6I9R478"/>
<keyword evidence="2" id="KW-1185">Reference proteome</keyword>
<dbReference type="RefSeq" id="XP_010919349.1">
    <property type="nucleotide sequence ID" value="XM_010921047.3"/>
</dbReference>
<protein>
    <submittedName>
        <fullName evidence="3 4">Uncharacterized membrane protein At1g16860</fullName>
    </submittedName>
</protein>
<proteinExistence type="predicted"/>
<feature type="transmembrane region" description="Helical" evidence="1">
    <location>
        <begin position="21"/>
        <end position="40"/>
    </location>
</feature>
<organism evidence="2 4">
    <name type="scientific">Elaeis guineensis var. tenera</name>
    <name type="common">Oil palm</name>
    <dbReference type="NCBI Taxonomy" id="51953"/>
    <lineage>
        <taxon>Eukaryota</taxon>
        <taxon>Viridiplantae</taxon>
        <taxon>Streptophyta</taxon>
        <taxon>Embryophyta</taxon>
        <taxon>Tracheophyta</taxon>
        <taxon>Spermatophyta</taxon>
        <taxon>Magnoliopsida</taxon>
        <taxon>Liliopsida</taxon>
        <taxon>Arecaceae</taxon>
        <taxon>Arecoideae</taxon>
        <taxon>Cocoseae</taxon>
        <taxon>Elaeidinae</taxon>
        <taxon>Elaeis</taxon>
    </lineage>
</organism>
<evidence type="ECO:0000256" key="1">
    <source>
        <dbReference type="SAM" id="Phobius"/>
    </source>
</evidence>
<evidence type="ECO:0000313" key="2">
    <source>
        <dbReference type="Proteomes" id="UP000504607"/>
    </source>
</evidence>
<accession>A0A6I9R478</accession>
<reference evidence="3 4" key="1">
    <citation type="submission" date="2025-04" db="UniProtKB">
        <authorList>
            <consortium name="RefSeq"/>
        </authorList>
    </citation>
    <scope>IDENTIFICATION</scope>
</reference>
<keyword evidence="1" id="KW-0812">Transmembrane</keyword>
<dbReference type="Proteomes" id="UP000504607">
    <property type="component" value="Chromosome 4"/>
</dbReference>
<sequence length="289" mass="31682">MNDLSATAAGRRCQLPVPSTVPCVIVPLLLAALAVSLLILVVVHNALLLATVLLFSALIASFFLWNAASFRNDRAVLVFLDRLPTSDLVTARDGQLVKITGFASCEDLSLESSYEKVGRCVYTSTVLYEYSGFGSKPANANGRYFQWNLIYVERFAADFYITDIKSGARALVKAGYTSKVFPLIDENILVNTTSKTRELSSTLKNWLERRYLSAEARLLRLKEGYIKEGSSLTVMGMLSRKNGALMIVPPPEPFSTGCLLQKFLLPADIDGVVLKFSGKNSSMTNLSLS</sequence>
<keyword evidence="1" id="KW-1133">Transmembrane helix</keyword>
<dbReference type="PANTHER" id="PTHR33709">
    <property type="entry name" value="OSJNBA0035M09.9 PROTEIN"/>
    <property type="match status" value="1"/>
</dbReference>
<evidence type="ECO:0000313" key="3">
    <source>
        <dbReference type="RefSeq" id="XP_010919348.1"/>
    </source>
</evidence>
<dbReference type="OrthoDB" id="1875545at2759"/>
<gene>
    <name evidence="3 4" type="primary">LOC105043484</name>
</gene>
<dbReference type="PANTHER" id="PTHR33709:SF20">
    <property type="entry name" value="OS04G0541900 PROTEIN"/>
    <property type="match status" value="1"/>
</dbReference>
<name>A0A6I9R478_ELAGV</name>